<dbReference type="STRING" id="1448320.A0A319DN50"/>
<evidence type="ECO:0000256" key="1">
    <source>
        <dbReference type="ARBA" id="ARBA00005964"/>
    </source>
</evidence>
<dbReference type="PROSITE" id="PS00122">
    <property type="entry name" value="CARBOXYLESTERASE_B_1"/>
    <property type="match status" value="1"/>
</dbReference>
<organism evidence="5 6">
    <name type="scientific">Aspergillus ellipticus CBS 707.79</name>
    <dbReference type="NCBI Taxonomy" id="1448320"/>
    <lineage>
        <taxon>Eukaryota</taxon>
        <taxon>Fungi</taxon>
        <taxon>Dikarya</taxon>
        <taxon>Ascomycota</taxon>
        <taxon>Pezizomycotina</taxon>
        <taxon>Eurotiomycetes</taxon>
        <taxon>Eurotiomycetidae</taxon>
        <taxon>Eurotiales</taxon>
        <taxon>Aspergillaceae</taxon>
        <taxon>Aspergillus</taxon>
        <taxon>Aspergillus subgen. Circumdati</taxon>
    </lineage>
</organism>
<dbReference type="Gene3D" id="3.40.50.1820">
    <property type="entry name" value="alpha/beta hydrolase"/>
    <property type="match status" value="1"/>
</dbReference>
<dbReference type="InterPro" id="IPR029058">
    <property type="entry name" value="AB_hydrolase_fold"/>
</dbReference>
<reference evidence="5 6" key="1">
    <citation type="submission" date="2018-02" db="EMBL/GenBank/DDBJ databases">
        <title>The genomes of Aspergillus section Nigri reveals drivers in fungal speciation.</title>
        <authorList>
            <consortium name="DOE Joint Genome Institute"/>
            <person name="Vesth T.C."/>
            <person name="Nybo J."/>
            <person name="Theobald S."/>
            <person name="Brandl J."/>
            <person name="Frisvad J.C."/>
            <person name="Nielsen K.F."/>
            <person name="Lyhne E.K."/>
            <person name="Kogle M.E."/>
            <person name="Kuo A."/>
            <person name="Riley R."/>
            <person name="Clum A."/>
            <person name="Nolan M."/>
            <person name="Lipzen A."/>
            <person name="Salamov A."/>
            <person name="Henrissat B."/>
            <person name="Wiebenga A."/>
            <person name="De vries R.P."/>
            <person name="Grigoriev I.V."/>
            <person name="Mortensen U.H."/>
            <person name="Andersen M.R."/>
            <person name="Baker S.E."/>
        </authorList>
    </citation>
    <scope>NUCLEOTIDE SEQUENCE [LARGE SCALE GENOMIC DNA]</scope>
    <source>
        <strain evidence="5 6">CBS 707.79</strain>
    </source>
</reference>
<dbReference type="Proteomes" id="UP000247810">
    <property type="component" value="Unassembled WGS sequence"/>
</dbReference>
<sequence>MLGHSAWLALLPVARAALYDTVVQTSHGPVMGYRAFNSSPSGIGLGRWEEIAVWKGIPFAANTSGENRFRPPQPAEAWDEVRYAADFGPVCPSATSGMNDYTINEDCLNLNIWSVANSSSDKLPVVMWSYPAESTARDDLFNGGGMAAQDVVFVNYNYRTGSFGWLATPELSEERLATVGVNSSGNWGMLDQFAALKWIKANIASFGGDPDHITVMGQSAGSAATYHILNSPLTEGDIVGAIIESGVRDPHDPLCTSLAEGYTTLEDSLATGESFMTSLSCSDIACMRALPMDDLITSFMGSSYSFSATLDHYAMPATYLEALEAGAANQVPVLTGNTKDESGANFNITLSLAEYLVDLNETFSGVWIERFFDLYPANDSTSAPGAYNSQWTDRSKVGTWLWTQLWANASTEDVYTYFWDHAPPGEDRGAYHESEINYVLNNLYDTDPPWTEEDYVIAARMNGYWVNFIKTGNPNGGNLTEWPATDSSPLVQHVGNGWGQIPVADAAKVSLFEDWFATLTAY</sequence>
<feature type="signal peptide" evidence="3">
    <location>
        <begin position="1"/>
        <end position="16"/>
    </location>
</feature>
<keyword evidence="2 3" id="KW-0378">Hydrolase</keyword>
<comment type="similarity">
    <text evidence="1 3">Belongs to the type-B carboxylesterase/lipase family.</text>
</comment>
<dbReference type="VEuPathDB" id="FungiDB:BO71DRAFT_395578"/>
<feature type="chain" id="PRO_5016194032" description="Carboxylic ester hydrolase" evidence="3">
    <location>
        <begin position="17"/>
        <end position="522"/>
    </location>
</feature>
<evidence type="ECO:0000313" key="6">
    <source>
        <dbReference type="Proteomes" id="UP000247810"/>
    </source>
</evidence>
<dbReference type="EC" id="3.1.1.-" evidence="3"/>
<evidence type="ECO:0000259" key="4">
    <source>
        <dbReference type="Pfam" id="PF00135"/>
    </source>
</evidence>
<feature type="domain" description="Carboxylesterase type B" evidence="4">
    <location>
        <begin position="21"/>
        <end position="487"/>
    </location>
</feature>
<accession>A0A319DN50</accession>
<evidence type="ECO:0000313" key="5">
    <source>
        <dbReference type="EMBL" id="PYH98104.1"/>
    </source>
</evidence>
<keyword evidence="3" id="KW-0732">Signal</keyword>
<proteinExistence type="inferred from homology"/>
<name>A0A319DN50_9EURO</name>
<dbReference type="PANTHER" id="PTHR11559">
    <property type="entry name" value="CARBOXYLESTERASE"/>
    <property type="match status" value="1"/>
</dbReference>
<dbReference type="AlphaFoldDB" id="A0A319DN50"/>
<gene>
    <name evidence="5" type="ORF">BO71DRAFT_395578</name>
</gene>
<protein>
    <recommendedName>
        <fullName evidence="3">Carboxylic ester hydrolase</fullName>
        <ecNumber evidence="3">3.1.1.-</ecNumber>
    </recommendedName>
</protein>
<dbReference type="InterPro" id="IPR002018">
    <property type="entry name" value="CarbesteraseB"/>
</dbReference>
<dbReference type="Pfam" id="PF00135">
    <property type="entry name" value="COesterase"/>
    <property type="match status" value="1"/>
</dbReference>
<evidence type="ECO:0000256" key="3">
    <source>
        <dbReference type="RuleBase" id="RU361235"/>
    </source>
</evidence>
<dbReference type="InterPro" id="IPR050309">
    <property type="entry name" value="Type-B_Carboxylest/Lipase"/>
</dbReference>
<keyword evidence="6" id="KW-1185">Reference proteome</keyword>
<evidence type="ECO:0000256" key="2">
    <source>
        <dbReference type="ARBA" id="ARBA00022801"/>
    </source>
</evidence>
<dbReference type="InterPro" id="IPR019826">
    <property type="entry name" value="Carboxylesterase_B_AS"/>
</dbReference>
<dbReference type="OrthoDB" id="408631at2759"/>
<dbReference type="EMBL" id="KZ825815">
    <property type="protein sequence ID" value="PYH98104.1"/>
    <property type="molecule type" value="Genomic_DNA"/>
</dbReference>
<dbReference type="GO" id="GO:0016787">
    <property type="term" value="F:hydrolase activity"/>
    <property type="evidence" value="ECO:0007669"/>
    <property type="project" value="UniProtKB-KW"/>
</dbReference>
<dbReference type="SUPFAM" id="SSF53474">
    <property type="entry name" value="alpha/beta-Hydrolases"/>
    <property type="match status" value="1"/>
</dbReference>